<name>A0A7S4RTS1_9DINO</name>
<sequence length="168" mass="17446">MAQGTSPWDSTGRGCQVPGFSFSSSLSAQPICPLHVGIEGFQVGTMESVVGEIDLLTSATGNKDIATIGNMKKMKNSAIVESLCLSSCPSSLPATSICAPRVCTGGFQVVTMESVVGEIGLLTSAAGSKDIFTIDYTKKMKHHAIVEHLGHFGNGGDTGGLETSRHQV</sequence>
<dbReference type="PANTHER" id="PTHR23420:SF0">
    <property type="entry name" value="ADENOSYLHOMOCYSTEINASE"/>
    <property type="match status" value="1"/>
</dbReference>
<proteinExistence type="inferred from homology"/>
<dbReference type="AlphaFoldDB" id="A0A7S4RTS1"/>
<dbReference type="Gene3D" id="3.40.50.720">
    <property type="entry name" value="NAD(P)-binding Rossmann-like Domain"/>
    <property type="match status" value="2"/>
</dbReference>
<dbReference type="GO" id="GO:0004013">
    <property type="term" value="F:adenosylhomocysteinase activity"/>
    <property type="evidence" value="ECO:0007669"/>
    <property type="project" value="TreeGrafter"/>
</dbReference>
<dbReference type="InterPro" id="IPR036291">
    <property type="entry name" value="NAD(P)-bd_dom_sf"/>
</dbReference>
<organism evidence="3">
    <name type="scientific">Alexandrium monilatum</name>
    <dbReference type="NCBI Taxonomy" id="311494"/>
    <lineage>
        <taxon>Eukaryota</taxon>
        <taxon>Sar</taxon>
        <taxon>Alveolata</taxon>
        <taxon>Dinophyceae</taxon>
        <taxon>Gonyaulacales</taxon>
        <taxon>Pyrocystaceae</taxon>
        <taxon>Alexandrium</taxon>
    </lineage>
</organism>
<evidence type="ECO:0000256" key="1">
    <source>
        <dbReference type="ARBA" id="ARBA00007122"/>
    </source>
</evidence>
<accession>A0A7S4RTS1</accession>
<dbReference type="EMBL" id="HBNR01057400">
    <property type="protein sequence ID" value="CAE4624791.1"/>
    <property type="molecule type" value="Transcribed_RNA"/>
</dbReference>
<protein>
    <recommendedName>
        <fullName evidence="2">S-adenosyl-L-homocysteine hydrolase NAD binding domain-containing protein</fullName>
    </recommendedName>
</protein>
<dbReference type="InterPro" id="IPR000043">
    <property type="entry name" value="Adenosylhomocysteinase-like"/>
</dbReference>
<evidence type="ECO:0000259" key="2">
    <source>
        <dbReference type="Pfam" id="PF00670"/>
    </source>
</evidence>
<dbReference type="SUPFAM" id="SSF51735">
    <property type="entry name" value="NAD(P)-binding Rossmann-fold domains"/>
    <property type="match status" value="2"/>
</dbReference>
<dbReference type="GO" id="GO:0033353">
    <property type="term" value="P:S-adenosylmethionine cycle"/>
    <property type="evidence" value="ECO:0007669"/>
    <property type="project" value="TreeGrafter"/>
</dbReference>
<gene>
    <name evidence="3" type="ORF">AMON00008_LOCUS40381</name>
</gene>
<dbReference type="Pfam" id="PF00670">
    <property type="entry name" value="AdoHcyase_NAD"/>
    <property type="match status" value="2"/>
</dbReference>
<reference evidence="3" key="1">
    <citation type="submission" date="2021-01" db="EMBL/GenBank/DDBJ databases">
        <authorList>
            <person name="Corre E."/>
            <person name="Pelletier E."/>
            <person name="Niang G."/>
            <person name="Scheremetjew M."/>
            <person name="Finn R."/>
            <person name="Kale V."/>
            <person name="Holt S."/>
            <person name="Cochrane G."/>
            <person name="Meng A."/>
            <person name="Brown T."/>
            <person name="Cohen L."/>
        </authorList>
    </citation>
    <scope>NUCLEOTIDE SEQUENCE</scope>
    <source>
        <strain evidence="3">CCMP3105</strain>
    </source>
</reference>
<feature type="domain" description="S-adenosyl-L-homocysteine hydrolase NAD binding" evidence="2">
    <location>
        <begin position="96"/>
        <end position="164"/>
    </location>
</feature>
<evidence type="ECO:0000313" key="3">
    <source>
        <dbReference type="EMBL" id="CAE4624791.1"/>
    </source>
</evidence>
<dbReference type="GO" id="GO:0005829">
    <property type="term" value="C:cytosol"/>
    <property type="evidence" value="ECO:0007669"/>
    <property type="project" value="TreeGrafter"/>
</dbReference>
<dbReference type="InterPro" id="IPR015878">
    <property type="entry name" value="Ado_hCys_hydrolase_NAD-bd"/>
</dbReference>
<comment type="similarity">
    <text evidence="1">Belongs to the adenosylhomocysteinase family.</text>
</comment>
<dbReference type="PANTHER" id="PTHR23420">
    <property type="entry name" value="ADENOSYLHOMOCYSTEINASE"/>
    <property type="match status" value="1"/>
</dbReference>
<feature type="domain" description="S-adenosyl-L-homocysteine hydrolase NAD binding" evidence="2">
    <location>
        <begin position="29"/>
        <end position="82"/>
    </location>
</feature>